<dbReference type="EMBL" id="PGGS01000002">
    <property type="protein sequence ID" value="PNH12918.1"/>
    <property type="molecule type" value="Genomic_DNA"/>
</dbReference>
<reference evidence="2 3" key="1">
    <citation type="journal article" date="2017" name="Mol. Biol. Evol.">
        <title>The 4-celled Tetrabaena socialis nuclear genome reveals the essential components for genetic control of cell number at the origin of multicellularity in the volvocine lineage.</title>
        <authorList>
            <person name="Featherston J."/>
            <person name="Arakaki Y."/>
            <person name="Hanschen E.R."/>
            <person name="Ferris P.J."/>
            <person name="Michod R.E."/>
            <person name="Olson B.J.S.C."/>
            <person name="Nozaki H."/>
            <person name="Durand P.M."/>
        </authorList>
    </citation>
    <scope>NUCLEOTIDE SEQUENCE [LARGE SCALE GENOMIC DNA]</scope>
    <source>
        <strain evidence="2 3">NIES-571</strain>
    </source>
</reference>
<evidence type="ECO:0000313" key="3">
    <source>
        <dbReference type="Proteomes" id="UP000236333"/>
    </source>
</evidence>
<comment type="caution">
    <text evidence="2">The sequence shown here is derived from an EMBL/GenBank/DDBJ whole genome shotgun (WGS) entry which is preliminary data.</text>
</comment>
<sequence>MGGKKRRVGLTLAEKAEHAKVVEKRAQRAQGPPGPARNQARREIAAAAKHRESNKRAYEKKKAKDLAAHQAAAKARNAAAAAKTAALLAADPGSAAHQAGLASLAAKAGNRKKDMLARQARVAAGRCRDCTEPAEPHKMRCAACLFKAVARWRDKEAAKQLVRRAQLAALCARHPSQGMLLHMPLGMVGKKSAAFDVQGRMVWFQYGA</sequence>
<organism evidence="2 3">
    <name type="scientific">Tetrabaena socialis</name>
    <dbReference type="NCBI Taxonomy" id="47790"/>
    <lineage>
        <taxon>Eukaryota</taxon>
        <taxon>Viridiplantae</taxon>
        <taxon>Chlorophyta</taxon>
        <taxon>core chlorophytes</taxon>
        <taxon>Chlorophyceae</taxon>
        <taxon>CS clade</taxon>
        <taxon>Chlamydomonadales</taxon>
        <taxon>Tetrabaenaceae</taxon>
        <taxon>Tetrabaena</taxon>
    </lineage>
</organism>
<evidence type="ECO:0000256" key="1">
    <source>
        <dbReference type="SAM" id="MobiDB-lite"/>
    </source>
</evidence>
<protein>
    <submittedName>
        <fullName evidence="2">Uncharacterized protein</fullName>
    </submittedName>
</protein>
<gene>
    <name evidence="2" type="ORF">TSOC_000119</name>
</gene>
<keyword evidence="3" id="KW-1185">Reference proteome</keyword>
<feature type="compositionally biased region" description="Basic and acidic residues" evidence="1">
    <location>
        <begin position="40"/>
        <end position="64"/>
    </location>
</feature>
<proteinExistence type="predicted"/>
<evidence type="ECO:0000313" key="2">
    <source>
        <dbReference type="EMBL" id="PNH12918.1"/>
    </source>
</evidence>
<dbReference type="AlphaFoldDB" id="A0A2J8AK82"/>
<feature type="region of interest" description="Disordered" evidence="1">
    <location>
        <begin position="21"/>
        <end position="64"/>
    </location>
</feature>
<accession>A0A2J8AK82</accession>
<name>A0A2J8AK82_9CHLO</name>
<dbReference type="Proteomes" id="UP000236333">
    <property type="component" value="Unassembled WGS sequence"/>
</dbReference>